<dbReference type="Proteomes" id="UP000256964">
    <property type="component" value="Unassembled WGS sequence"/>
</dbReference>
<reference evidence="2 3" key="1">
    <citation type="journal article" date="2018" name="Biotechnol. Biofuels">
        <title>Integrative visual omics of the white-rot fungus Polyporus brumalis exposes the biotechnological potential of its oxidative enzymes for delignifying raw plant biomass.</title>
        <authorList>
            <person name="Miyauchi S."/>
            <person name="Rancon A."/>
            <person name="Drula E."/>
            <person name="Hage H."/>
            <person name="Chaduli D."/>
            <person name="Favel A."/>
            <person name="Grisel S."/>
            <person name="Henrissat B."/>
            <person name="Herpoel-Gimbert I."/>
            <person name="Ruiz-Duenas F.J."/>
            <person name="Chevret D."/>
            <person name="Hainaut M."/>
            <person name="Lin J."/>
            <person name="Wang M."/>
            <person name="Pangilinan J."/>
            <person name="Lipzen A."/>
            <person name="Lesage-Meessen L."/>
            <person name="Navarro D."/>
            <person name="Riley R."/>
            <person name="Grigoriev I.V."/>
            <person name="Zhou S."/>
            <person name="Raouche S."/>
            <person name="Rosso M.N."/>
        </authorList>
    </citation>
    <scope>NUCLEOTIDE SEQUENCE [LARGE SCALE GENOMIC DNA]</scope>
    <source>
        <strain evidence="2 3">BRFM 1820</strain>
    </source>
</reference>
<accession>A0A371D823</accession>
<sequence length="375" mass="41702">MSLFTCRTCTDPEYSDTPDSTARLALGGVHSVKESVYAPYRRIFLEQETTGPSQWALSDGVNARIANHRKYRPCVLQESVKARRPRRSAPYIYLMATYKGNNVSDLPWFFRFFSFPVSPNLLLHDMNLDGTHFHTTPEWPDGKPQWLIIIPIRTTKIHPRTPPWPASRNLQTVRYAFGPKALDHIASLWGSRSLEWQTMCEDPDFLPRQAALLNDHEAEERAKDRSAVTSYGDEVSVNTMGTSKWSTHTMHVPPSDMMAIPEGETLDEVTGDDTAPVPGKMDGPMLQTERERAPLRTSTLTNTSGGADPASPYARNIASPRKSIGSLERDPAVGIPRTPTDDSSRSRGGGVWRDAKAVIARAVPAALRKSSKDST</sequence>
<protein>
    <submittedName>
        <fullName evidence="2">Uncharacterized protein</fullName>
    </submittedName>
</protein>
<evidence type="ECO:0000256" key="1">
    <source>
        <dbReference type="SAM" id="MobiDB-lite"/>
    </source>
</evidence>
<evidence type="ECO:0000313" key="2">
    <source>
        <dbReference type="EMBL" id="RDX48669.1"/>
    </source>
</evidence>
<organism evidence="2 3">
    <name type="scientific">Lentinus brumalis</name>
    <dbReference type="NCBI Taxonomy" id="2498619"/>
    <lineage>
        <taxon>Eukaryota</taxon>
        <taxon>Fungi</taxon>
        <taxon>Dikarya</taxon>
        <taxon>Basidiomycota</taxon>
        <taxon>Agaricomycotina</taxon>
        <taxon>Agaricomycetes</taxon>
        <taxon>Polyporales</taxon>
        <taxon>Polyporaceae</taxon>
        <taxon>Lentinus</taxon>
    </lineage>
</organism>
<dbReference type="STRING" id="139420.A0A371D823"/>
<dbReference type="AlphaFoldDB" id="A0A371D823"/>
<keyword evidence="3" id="KW-1185">Reference proteome</keyword>
<feature type="region of interest" description="Disordered" evidence="1">
    <location>
        <begin position="298"/>
        <end position="352"/>
    </location>
</feature>
<dbReference type="OrthoDB" id="2754335at2759"/>
<dbReference type="EMBL" id="KZ857410">
    <property type="protein sequence ID" value="RDX48669.1"/>
    <property type="molecule type" value="Genomic_DNA"/>
</dbReference>
<evidence type="ECO:0000313" key="3">
    <source>
        <dbReference type="Proteomes" id="UP000256964"/>
    </source>
</evidence>
<gene>
    <name evidence="2" type="ORF">OH76DRAFT_1556953</name>
</gene>
<name>A0A371D823_9APHY</name>
<proteinExistence type="predicted"/>